<organism evidence="2 3">
    <name type="scientific">Kutzneria buriramensis</name>
    <dbReference type="NCBI Taxonomy" id="1045776"/>
    <lineage>
        <taxon>Bacteria</taxon>
        <taxon>Bacillati</taxon>
        <taxon>Actinomycetota</taxon>
        <taxon>Actinomycetes</taxon>
        <taxon>Pseudonocardiales</taxon>
        <taxon>Pseudonocardiaceae</taxon>
        <taxon>Kutzneria</taxon>
    </lineage>
</organism>
<dbReference type="EMBL" id="QUNO01000009">
    <property type="protein sequence ID" value="REH43688.1"/>
    <property type="molecule type" value="Genomic_DNA"/>
</dbReference>
<sequence>MSVGRPTPAQRRNTLQNHVLRLRRILQVDAEPRPLVGTAAGYRLDVHRFRSLGQSARAADKPESGALLDEALALWRGDPLMDVPSAVLHREVVPGLVEMGDVPHTATVLDRIGHSHAALGGHEQARSVWRKALEMFRAQGRDQDADRVRRQLDGVRL</sequence>
<dbReference type="Gene3D" id="1.10.10.10">
    <property type="entry name" value="Winged helix-like DNA-binding domain superfamily/Winged helix DNA-binding domain"/>
    <property type="match status" value="1"/>
</dbReference>
<dbReference type="SUPFAM" id="SSF48452">
    <property type="entry name" value="TPR-like"/>
    <property type="match status" value="1"/>
</dbReference>
<dbReference type="AlphaFoldDB" id="A0A3E0HEQ4"/>
<evidence type="ECO:0000313" key="2">
    <source>
        <dbReference type="EMBL" id="REH43688.1"/>
    </source>
</evidence>
<proteinExistence type="predicted"/>
<evidence type="ECO:0000259" key="1">
    <source>
        <dbReference type="Pfam" id="PF03704"/>
    </source>
</evidence>
<dbReference type="InterPro" id="IPR011990">
    <property type="entry name" value="TPR-like_helical_dom_sf"/>
</dbReference>
<dbReference type="Gene3D" id="1.25.40.10">
    <property type="entry name" value="Tetratricopeptide repeat domain"/>
    <property type="match status" value="1"/>
</dbReference>
<gene>
    <name evidence="2" type="ORF">BCF44_109231</name>
</gene>
<dbReference type="Pfam" id="PF03704">
    <property type="entry name" value="BTAD"/>
    <property type="match status" value="1"/>
</dbReference>
<dbReference type="InterPro" id="IPR036388">
    <property type="entry name" value="WH-like_DNA-bd_sf"/>
</dbReference>
<protein>
    <submittedName>
        <fullName evidence="2">Transcriptional activator</fullName>
    </submittedName>
</protein>
<keyword evidence="3" id="KW-1185">Reference proteome</keyword>
<accession>A0A3E0HEQ4</accession>
<feature type="domain" description="Bacterial transcriptional activator" evidence="1">
    <location>
        <begin position="44"/>
        <end position="91"/>
    </location>
</feature>
<name>A0A3E0HEQ4_9PSEU</name>
<comment type="caution">
    <text evidence="2">The sequence shown here is derived from an EMBL/GenBank/DDBJ whole genome shotgun (WGS) entry which is preliminary data.</text>
</comment>
<evidence type="ECO:0000313" key="3">
    <source>
        <dbReference type="Proteomes" id="UP000256269"/>
    </source>
</evidence>
<reference evidence="2 3" key="1">
    <citation type="submission" date="2018-08" db="EMBL/GenBank/DDBJ databases">
        <title>Genomic Encyclopedia of Archaeal and Bacterial Type Strains, Phase II (KMG-II): from individual species to whole genera.</title>
        <authorList>
            <person name="Goeker M."/>
        </authorList>
    </citation>
    <scope>NUCLEOTIDE SEQUENCE [LARGE SCALE GENOMIC DNA]</scope>
    <source>
        <strain evidence="2 3">DSM 45791</strain>
    </source>
</reference>
<dbReference type="Proteomes" id="UP000256269">
    <property type="component" value="Unassembled WGS sequence"/>
</dbReference>
<dbReference type="InterPro" id="IPR005158">
    <property type="entry name" value="BTAD"/>
</dbReference>